<comment type="subcellular location">
    <subcellularLocation>
        <location evidence="3">Secreted</location>
    </subcellularLocation>
    <subcellularLocation>
        <location evidence="3">Bacterial flagellum</location>
    </subcellularLocation>
</comment>
<dbReference type="InterPro" id="IPR001492">
    <property type="entry name" value="Flagellin"/>
</dbReference>
<keyword evidence="3" id="KW-0964">Secreted</keyword>
<keyword evidence="6" id="KW-0966">Cell projection</keyword>
<dbReference type="GO" id="GO:0005198">
    <property type="term" value="F:structural molecule activity"/>
    <property type="evidence" value="ECO:0007669"/>
    <property type="project" value="UniProtKB-UniRule"/>
</dbReference>
<evidence type="ECO:0000313" key="6">
    <source>
        <dbReference type="EMBL" id="XBJ28605.1"/>
    </source>
</evidence>
<proteinExistence type="inferred from homology"/>
<dbReference type="InterPro" id="IPR046358">
    <property type="entry name" value="Flagellin_C"/>
</dbReference>
<accession>A0AAU7E4X9</accession>
<dbReference type="GO" id="GO:0005576">
    <property type="term" value="C:extracellular region"/>
    <property type="evidence" value="ECO:0007669"/>
    <property type="project" value="UniProtKB-SubCell"/>
</dbReference>
<dbReference type="InterPro" id="IPR001029">
    <property type="entry name" value="Flagellin_N"/>
</dbReference>
<dbReference type="GO" id="GO:0009288">
    <property type="term" value="C:bacterial-type flagellum"/>
    <property type="evidence" value="ECO:0007669"/>
    <property type="project" value="UniProtKB-SubCell"/>
</dbReference>
<dbReference type="PANTHER" id="PTHR42792">
    <property type="entry name" value="FLAGELLIN"/>
    <property type="match status" value="1"/>
</dbReference>
<evidence type="ECO:0000256" key="3">
    <source>
        <dbReference type="RuleBase" id="RU362073"/>
    </source>
</evidence>
<gene>
    <name evidence="6" type="primary">flaC</name>
    <name evidence="6" type="ORF">AAH949_05720</name>
</gene>
<feature type="domain" description="Flagellin C-terminal" evidence="5">
    <location>
        <begin position="164"/>
        <end position="242"/>
    </location>
</feature>
<keyword evidence="6" id="KW-0969">Cilium</keyword>
<reference evidence="6" key="1">
    <citation type="submission" date="2024-05" db="EMBL/GenBank/DDBJ databases">
        <title>Campylobacter coli isolated from environmental waters in Slovenia.</title>
        <authorList>
            <person name="Zautner A.E."/>
            <person name="Bunk B."/>
            <person name="Riedel T."/>
            <person name="Sproeer C."/>
        </authorList>
    </citation>
    <scope>NUCLEOTIDE SEQUENCE</scope>
    <source>
        <strain evidence="6">CCS1377</strain>
    </source>
</reference>
<evidence type="ECO:0000259" key="5">
    <source>
        <dbReference type="Pfam" id="PF00700"/>
    </source>
</evidence>
<dbReference type="EMBL" id="CP155620">
    <property type="protein sequence ID" value="XBJ28605.1"/>
    <property type="molecule type" value="Genomic_DNA"/>
</dbReference>
<dbReference type="Gene3D" id="1.20.1330.10">
    <property type="entry name" value="f41 fragment of flagellin, N-terminal domain"/>
    <property type="match status" value="1"/>
</dbReference>
<keyword evidence="2 3" id="KW-0975">Bacterial flagellum</keyword>
<dbReference type="SUPFAM" id="SSF64518">
    <property type="entry name" value="Phase 1 flagellin"/>
    <property type="match status" value="1"/>
</dbReference>
<dbReference type="RefSeq" id="WP_348518196.1">
    <property type="nucleotide sequence ID" value="NZ_CP155620.1"/>
</dbReference>
<dbReference type="Pfam" id="PF00700">
    <property type="entry name" value="Flagellin_C"/>
    <property type="match status" value="1"/>
</dbReference>
<comment type="function">
    <text evidence="3">Flagellin is the subunit protein which polymerizes to form the filaments of bacterial flagella.</text>
</comment>
<evidence type="ECO:0000259" key="4">
    <source>
        <dbReference type="Pfam" id="PF00669"/>
    </source>
</evidence>
<protein>
    <recommendedName>
        <fullName evidence="3">Flagellin</fullName>
    </recommendedName>
</protein>
<sequence>MKINNSTAMQQNYYLNNAQKSSEKALENISAMRAISGVDSANLGIADFLRSQASTIDQGVANAYDAIGVLQIADASLSNISQSANRLNELSVKMNNAALNDNQKSMIQSEATRLQESINDAFNNATYNGKNVFQTMNFVVGSGTQTTNLNPLSADGLDINNQESITQFIDQVNALRGEIGGGINVLTSNINSSVQNSINTKAAENNLLNNDMAKNMNDLNSNYLKENAASFILAQSNMQLQSKIANLLDF</sequence>
<dbReference type="Pfam" id="PF00669">
    <property type="entry name" value="Flagellin_N"/>
    <property type="match status" value="1"/>
</dbReference>
<feature type="domain" description="Flagellin N-terminal" evidence="4">
    <location>
        <begin position="5"/>
        <end position="135"/>
    </location>
</feature>
<dbReference type="AlphaFoldDB" id="A0AAU7E4X9"/>
<evidence type="ECO:0000256" key="1">
    <source>
        <dbReference type="ARBA" id="ARBA00005709"/>
    </source>
</evidence>
<dbReference type="PANTHER" id="PTHR42792:SF2">
    <property type="entry name" value="FLAGELLIN"/>
    <property type="match status" value="1"/>
</dbReference>
<organism evidence="6">
    <name type="scientific">Campylobacter sp. CCS1377</name>
    <dbReference type="NCBI Taxonomy" id="3158229"/>
    <lineage>
        <taxon>Bacteria</taxon>
        <taxon>Pseudomonadati</taxon>
        <taxon>Campylobacterota</taxon>
        <taxon>Epsilonproteobacteria</taxon>
        <taxon>Campylobacterales</taxon>
        <taxon>Campylobacteraceae</taxon>
        <taxon>Campylobacter</taxon>
    </lineage>
</organism>
<evidence type="ECO:0000256" key="2">
    <source>
        <dbReference type="ARBA" id="ARBA00023143"/>
    </source>
</evidence>
<comment type="similarity">
    <text evidence="1 3">Belongs to the bacterial flagellin family.</text>
</comment>
<name>A0AAU7E4X9_9BACT</name>
<keyword evidence="6" id="KW-0282">Flagellum</keyword>